<name>A0A3P3YIK1_PLABS</name>
<keyword evidence="2" id="KW-0496">Mitochondrion</keyword>
<organism evidence="2 3">
    <name type="scientific">Plasmodiophora brassicae</name>
    <name type="common">Clubroot disease agent</name>
    <dbReference type="NCBI Taxonomy" id="37360"/>
    <lineage>
        <taxon>Eukaryota</taxon>
        <taxon>Sar</taxon>
        <taxon>Rhizaria</taxon>
        <taxon>Endomyxa</taxon>
        <taxon>Phytomyxea</taxon>
        <taxon>Plasmodiophorida</taxon>
        <taxon>Plasmodiophoridae</taxon>
        <taxon>Plasmodiophora</taxon>
    </lineage>
</organism>
<dbReference type="GO" id="GO:0005634">
    <property type="term" value="C:nucleus"/>
    <property type="evidence" value="ECO:0007669"/>
    <property type="project" value="TreeGrafter"/>
</dbReference>
<sequence length="289" mass="31464">MSDWARLQNYEASWLHAPVVTSSIGGLQVDTVVSLCAVAFQVDPVAITSAGRVAFSSVLVGQCGTPFFRVTMWRDRSRWVERFRVGDVILMTDIRVRMWRGRPHGSTTSASRLFNLNPAEAPPSSHLRQVCLDLAHLSSERLPRLSLSPPRDRPTSSLSSRTYVAVGEIVMATCDGTFIGPAVIHTIGRQVPDPSSVVDASSFAYRGLPVRVNGVLDCMACPDVVRSLCGGLCPKLAVTTHRHVVTELFACLNANGNSPFTLARIDVRVAVDRNGVVRSRQSVLRSIVV</sequence>
<protein>
    <recommendedName>
        <fullName evidence="1">Shieldin complex subunit 2 first OB fold domain-containing protein</fullName>
    </recommendedName>
</protein>
<accession>A0A3P3YIK1</accession>
<dbReference type="InterPro" id="IPR049507">
    <property type="entry name" value="SHLD2_OB1"/>
</dbReference>
<proteinExistence type="predicted"/>
<dbReference type="GO" id="GO:0010569">
    <property type="term" value="P:regulation of double-strand break repair via homologous recombination"/>
    <property type="evidence" value="ECO:0007669"/>
    <property type="project" value="TreeGrafter"/>
</dbReference>
<dbReference type="PANTHER" id="PTHR14495:SF2">
    <property type="entry name" value="SHIELDIN COMPLEX SUBUNIT 2"/>
    <property type="match status" value="1"/>
</dbReference>
<dbReference type="InterPro" id="IPR029715">
    <property type="entry name" value="FAM35A"/>
</dbReference>
<reference evidence="2 3" key="1">
    <citation type="submission" date="2018-03" db="EMBL/GenBank/DDBJ databases">
        <authorList>
            <person name="Fogelqvist J."/>
        </authorList>
    </citation>
    <scope>NUCLEOTIDE SEQUENCE [LARGE SCALE GENOMIC DNA]</scope>
</reference>
<dbReference type="SUPFAM" id="SSF50249">
    <property type="entry name" value="Nucleic acid-binding proteins"/>
    <property type="match status" value="1"/>
</dbReference>
<dbReference type="Pfam" id="PF21669">
    <property type="entry name" value="SHLD2_OB1"/>
    <property type="match status" value="1"/>
</dbReference>
<dbReference type="GO" id="GO:0035861">
    <property type="term" value="C:site of double-strand break"/>
    <property type="evidence" value="ECO:0007669"/>
    <property type="project" value="TreeGrafter"/>
</dbReference>
<geneLocation type="mitochondrion" evidence="2"/>
<dbReference type="AlphaFoldDB" id="A0A3P3YIK1"/>
<dbReference type="EMBL" id="OVEO01000013">
    <property type="protein sequence ID" value="SPR00022.1"/>
    <property type="molecule type" value="Genomic_DNA"/>
</dbReference>
<evidence type="ECO:0000259" key="1">
    <source>
        <dbReference type="Pfam" id="PF21669"/>
    </source>
</evidence>
<dbReference type="PANTHER" id="PTHR14495">
    <property type="entry name" value="SHIELDIN COMPLEX SUBUNIT 2"/>
    <property type="match status" value="1"/>
</dbReference>
<dbReference type="Gene3D" id="2.40.50.140">
    <property type="entry name" value="Nucleic acid-binding proteins"/>
    <property type="match status" value="1"/>
</dbReference>
<dbReference type="InterPro" id="IPR012340">
    <property type="entry name" value="NA-bd_OB-fold"/>
</dbReference>
<evidence type="ECO:0000313" key="2">
    <source>
        <dbReference type="EMBL" id="SPR00022.1"/>
    </source>
</evidence>
<gene>
    <name evidence="2" type="ORF">PLBR_LOCUS7237</name>
</gene>
<feature type="domain" description="Shieldin complex subunit 2 first OB fold" evidence="1">
    <location>
        <begin position="48"/>
        <end position="129"/>
    </location>
</feature>
<evidence type="ECO:0000313" key="3">
    <source>
        <dbReference type="Proteomes" id="UP000290189"/>
    </source>
</evidence>
<dbReference type="Proteomes" id="UP000290189">
    <property type="component" value="Unassembled WGS sequence"/>
</dbReference>